<feature type="region of interest" description="Disordered" evidence="1">
    <location>
        <begin position="1"/>
        <end position="20"/>
    </location>
</feature>
<evidence type="ECO:0000256" key="1">
    <source>
        <dbReference type="SAM" id="MobiDB-lite"/>
    </source>
</evidence>
<dbReference type="AlphaFoldDB" id="A0AAN7RJ77"/>
<protein>
    <submittedName>
        <fullName evidence="2">Uncharacterized protein</fullName>
    </submittedName>
</protein>
<keyword evidence="3" id="KW-1185">Reference proteome</keyword>
<organism evidence="2 3">
    <name type="scientific">Mycteria americana</name>
    <name type="common">Wood stork</name>
    <dbReference type="NCBI Taxonomy" id="33587"/>
    <lineage>
        <taxon>Eukaryota</taxon>
        <taxon>Metazoa</taxon>
        <taxon>Chordata</taxon>
        <taxon>Craniata</taxon>
        <taxon>Vertebrata</taxon>
        <taxon>Euteleostomi</taxon>
        <taxon>Archelosauria</taxon>
        <taxon>Archosauria</taxon>
        <taxon>Dinosauria</taxon>
        <taxon>Saurischia</taxon>
        <taxon>Theropoda</taxon>
        <taxon>Coelurosauria</taxon>
        <taxon>Aves</taxon>
        <taxon>Neognathae</taxon>
        <taxon>Neoaves</taxon>
        <taxon>Aequornithes</taxon>
        <taxon>Ciconiiformes</taxon>
        <taxon>Ciconiidae</taxon>
        <taxon>Mycteria</taxon>
    </lineage>
</organism>
<name>A0AAN7RJ77_MYCAM</name>
<comment type="caution">
    <text evidence="2">The sequence shown here is derived from an EMBL/GenBank/DDBJ whole genome shotgun (WGS) entry which is preliminary data.</text>
</comment>
<evidence type="ECO:0000313" key="3">
    <source>
        <dbReference type="Proteomes" id="UP001333110"/>
    </source>
</evidence>
<sequence length="302" mass="32646">MTKQQQQSPPGGTTLQGGSIINHWSNLPRDVADSPSFVVFKSRLSKRDALPQPEVTGFNSAIAGREEQCPVLQGCPQCTVVTPRIPAALSGRILHHLAAHVLTCTGATNSQTRMRVASSSHPELGDRHNEERDLVHPPCISHLPSSWMRDEDETRRIQGTHGEEIQSQPFLSALCRGHAREEGRRAGSLLSLDSLAEGCVHPPTLSPAAFPAGQTHGHPMGSPRCSAVGPGLDAWCSGYHHISHNKINSADQSKSSLTGKAGLVDSSDSQMRLKEMSHTDLFLTKYLRPKVYAELPEVGCPS</sequence>
<gene>
    <name evidence="2" type="ORF">QYF61_013588</name>
</gene>
<evidence type="ECO:0000313" key="2">
    <source>
        <dbReference type="EMBL" id="KAK4808954.1"/>
    </source>
</evidence>
<accession>A0AAN7RJ77</accession>
<proteinExistence type="predicted"/>
<dbReference type="EMBL" id="JAUNZN010000023">
    <property type="protein sequence ID" value="KAK4808954.1"/>
    <property type="molecule type" value="Genomic_DNA"/>
</dbReference>
<reference evidence="2 3" key="1">
    <citation type="journal article" date="2023" name="J. Hered.">
        <title>Chromosome-level genome of the wood stork (Mycteria americana) provides insight into avian chromosome evolution.</title>
        <authorList>
            <person name="Flamio R. Jr."/>
            <person name="Ramstad K.M."/>
        </authorList>
    </citation>
    <scope>NUCLEOTIDE SEQUENCE [LARGE SCALE GENOMIC DNA]</scope>
    <source>
        <strain evidence="2">JAX WOST 10</strain>
    </source>
</reference>
<dbReference type="Proteomes" id="UP001333110">
    <property type="component" value="Unassembled WGS sequence"/>
</dbReference>